<dbReference type="EMBL" id="LGTC01000001">
    <property type="protein sequence ID" value="KNY29030.1"/>
    <property type="molecule type" value="Genomic_DNA"/>
</dbReference>
<gene>
    <name evidence="1" type="ORF">Bccel_4304</name>
</gene>
<dbReference type="Proteomes" id="UP000036923">
    <property type="component" value="Unassembled WGS sequence"/>
</dbReference>
<organism evidence="1 2">
    <name type="scientific">Pseudobacteroides cellulosolvens ATCC 35603 = DSM 2933</name>
    <dbReference type="NCBI Taxonomy" id="398512"/>
    <lineage>
        <taxon>Bacteria</taxon>
        <taxon>Bacillati</taxon>
        <taxon>Bacillota</taxon>
        <taxon>Clostridia</taxon>
        <taxon>Eubacteriales</taxon>
        <taxon>Oscillospiraceae</taxon>
        <taxon>Pseudobacteroides</taxon>
    </lineage>
</organism>
<keyword evidence="2" id="KW-1185">Reference proteome</keyword>
<dbReference type="RefSeq" id="WP_036937274.1">
    <property type="nucleotide sequence ID" value="NZ_JQKC01000005.1"/>
</dbReference>
<name>A0A0L6JTL8_9FIRM</name>
<dbReference type="AlphaFoldDB" id="A0A0L6JTL8"/>
<sequence length="59" mass="6346">MARSYSARAKKMKGGIDIEGAEEIMDLLQDMGDAAVNVLDQAARKGAEIVLAAAKRKRL</sequence>
<accession>A0A0L6JTL8</accession>
<dbReference type="STRING" id="398512.Bccel_4304"/>
<proteinExistence type="predicted"/>
<evidence type="ECO:0000313" key="2">
    <source>
        <dbReference type="Proteomes" id="UP000036923"/>
    </source>
</evidence>
<evidence type="ECO:0000313" key="1">
    <source>
        <dbReference type="EMBL" id="KNY29030.1"/>
    </source>
</evidence>
<comment type="caution">
    <text evidence="1">The sequence shown here is derived from an EMBL/GenBank/DDBJ whole genome shotgun (WGS) entry which is preliminary data.</text>
</comment>
<protein>
    <submittedName>
        <fullName evidence="1">Uncharacterized protein</fullName>
    </submittedName>
</protein>
<reference evidence="2" key="1">
    <citation type="submission" date="2015-07" db="EMBL/GenBank/DDBJ databases">
        <title>Near-Complete Genome Sequence of the Cellulolytic Bacterium Bacteroides (Pseudobacteroides) cellulosolvens ATCC 35603.</title>
        <authorList>
            <person name="Dassa B."/>
            <person name="Utturkar S.M."/>
            <person name="Klingeman D.M."/>
            <person name="Hurt R.A."/>
            <person name="Keller M."/>
            <person name="Xu J."/>
            <person name="Reddy Y.H.K."/>
            <person name="Borovok I."/>
            <person name="Grinberg I.R."/>
            <person name="Lamed R."/>
            <person name="Zhivin O."/>
            <person name="Bayer E.A."/>
            <person name="Brown S.D."/>
        </authorList>
    </citation>
    <scope>NUCLEOTIDE SEQUENCE [LARGE SCALE GENOMIC DNA]</scope>
    <source>
        <strain evidence="2">DSM 2933</strain>
    </source>
</reference>